<reference evidence="2 3" key="1">
    <citation type="journal article" date="2006" name="Nature">
        <title>Global trends of whole-genome duplications revealed by the ciliate Paramecium tetraurelia.</title>
        <authorList>
            <consortium name="Genoscope"/>
            <person name="Aury J.-M."/>
            <person name="Jaillon O."/>
            <person name="Duret L."/>
            <person name="Noel B."/>
            <person name="Jubin C."/>
            <person name="Porcel B.M."/>
            <person name="Segurens B."/>
            <person name="Daubin V."/>
            <person name="Anthouard V."/>
            <person name="Aiach N."/>
            <person name="Arnaiz O."/>
            <person name="Billaut A."/>
            <person name="Beisson J."/>
            <person name="Blanc I."/>
            <person name="Bouhouche K."/>
            <person name="Camara F."/>
            <person name="Duharcourt S."/>
            <person name="Guigo R."/>
            <person name="Gogendeau D."/>
            <person name="Katinka M."/>
            <person name="Keller A.-M."/>
            <person name="Kissmehl R."/>
            <person name="Klotz C."/>
            <person name="Koll F."/>
            <person name="Le Moue A."/>
            <person name="Lepere C."/>
            <person name="Malinsky S."/>
            <person name="Nowacki M."/>
            <person name="Nowak J.K."/>
            <person name="Plattner H."/>
            <person name="Poulain J."/>
            <person name="Ruiz F."/>
            <person name="Serrano V."/>
            <person name="Zagulski M."/>
            <person name="Dessen P."/>
            <person name="Betermier M."/>
            <person name="Weissenbach J."/>
            <person name="Scarpelli C."/>
            <person name="Schachter V."/>
            <person name="Sperling L."/>
            <person name="Meyer E."/>
            <person name="Cohen J."/>
            <person name="Wincker P."/>
        </authorList>
    </citation>
    <scope>NUCLEOTIDE SEQUENCE [LARGE SCALE GENOMIC DNA]</scope>
    <source>
        <strain evidence="2 3">Stock d4-2</strain>
    </source>
</reference>
<dbReference type="RefSeq" id="XP_001439659.1">
    <property type="nucleotide sequence ID" value="XM_001439622.1"/>
</dbReference>
<evidence type="ECO:0000313" key="3">
    <source>
        <dbReference type="Proteomes" id="UP000000600"/>
    </source>
</evidence>
<sequence length="831" mass="97899">MYQQGEVYQDEIFLDDDEVFQKDEEPSIFEIVYQEVGCILLKYTNLNLITCPNTLHYITLNFNNNEPSSFLFQPNYILVEQLAVNPALKDIADQLQIEDLINHNQNDSEYFTDYYEHLIKEIFKTHLSQVQKVFLRQVELLQEQINNPQVNQELQSIFQDKQFQFPLNLDLTKSELPENQIKYQLFQSIQLLQSNYLNIYPQRNKSIKLECSETAQQLSGQKTQSEGFDVTPQIQPLVISSLNKEKIKMIVNWLIQEKIAIPEIILCAELKNRGNGMNLTFNPNQDMLNICAFYYHSYNEAQQNQSETKNIKEENTEELKSNQEFNIGKQRIKITEYHLLISMIDLVVQQQESLKSKITQLVKYPQLKNQIKRLSRIQESDAHFKIVQQFIEKLETLLLIYEETKKAEIKNEIENKNKTYSNNQSEIDDESKPIKCQKKYYRLLKLVVKLILIESIEQEIPIPEILSCLWFKKHKEKIVEGQIISQNSVQILPSKQRLIPYLQQENRLKIKIEQVQLQSLLELPDTATKELEDFEIFLQQFHLDNKFGRDVVLIEKLLTVVHNQRDSIQNQLIQVMQNYQKIEKAKEQLKDKLVLLPKLRTNKTQINDEPILENIIKIIENLQLYTCQIQQDSPNIDVRKVSHRSKRQITSMQKQQMPQSKKLDKEGLKVFILSGLITLIDNEVPLPELITYLGIKNKTQKFSLQINKNYRLQEYLTNQMELNRVEITDQVESKLLIKKIKVQDGENIPIIPSKEQISEPQLIIRALKLLTNCQMTKQLSEIWQRPSVLSLKTQVYKNSLKKSKNDTTIGQIKKLFYKIDNKYDTYNNQQQ</sequence>
<keyword evidence="1" id="KW-0175">Coiled coil</keyword>
<protein>
    <submittedName>
        <fullName evidence="2">Uncharacterized protein</fullName>
    </submittedName>
</protein>
<organism evidence="2 3">
    <name type="scientific">Paramecium tetraurelia</name>
    <dbReference type="NCBI Taxonomy" id="5888"/>
    <lineage>
        <taxon>Eukaryota</taxon>
        <taxon>Sar</taxon>
        <taxon>Alveolata</taxon>
        <taxon>Ciliophora</taxon>
        <taxon>Intramacronucleata</taxon>
        <taxon>Oligohymenophorea</taxon>
        <taxon>Peniculida</taxon>
        <taxon>Parameciidae</taxon>
        <taxon>Paramecium</taxon>
    </lineage>
</organism>
<dbReference type="EMBL" id="CT868119">
    <property type="protein sequence ID" value="CAK72262.1"/>
    <property type="molecule type" value="Genomic_DNA"/>
</dbReference>
<feature type="coiled-coil region" evidence="1">
    <location>
        <begin position="565"/>
        <end position="592"/>
    </location>
</feature>
<dbReference type="GeneID" id="5025444"/>
<dbReference type="KEGG" id="ptm:GSPATT00008703001"/>
<name>A0CN95_PARTE</name>
<proteinExistence type="predicted"/>
<evidence type="ECO:0000256" key="1">
    <source>
        <dbReference type="SAM" id="Coils"/>
    </source>
</evidence>
<dbReference type="OrthoDB" id="304856at2759"/>
<dbReference type="AlphaFoldDB" id="A0CN95"/>
<dbReference type="Proteomes" id="UP000000600">
    <property type="component" value="Unassembled WGS sequence"/>
</dbReference>
<evidence type="ECO:0000313" key="2">
    <source>
        <dbReference type="EMBL" id="CAK72262.1"/>
    </source>
</evidence>
<dbReference type="OMA" id="LNICAFY"/>
<gene>
    <name evidence="2" type="ORF">GSPATT00008703001</name>
</gene>
<dbReference type="HOGENOM" id="CLU_341457_0_0_1"/>
<keyword evidence="3" id="KW-1185">Reference proteome</keyword>
<accession>A0CN95</accession>
<dbReference type="InParanoid" id="A0CN95"/>